<dbReference type="AlphaFoldDB" id="A0A8X6GV63"/>
<dbReference type="Proteomes" id="UP000887116">
    <property type="component" value="Unassembled WGS sequence"/>
</dbReference>
<dbReference type="Gene3D" id="1.10.10.580">
    <property type="entry name" value="Structural maintenance of chromosome 1. Chain E"/>
    <property type="match status" value="1"/>
</dbReference>
<dbReference type="InterPro" id="IPR036390">
    <property type="entry name" value="WH_DNA-bd_sf"/>
</dbReference>
<reference evidence="2" key="1">
    <citation type="submission" date="2020-07" db="EMBL/GenBank/DDBJ databases">
        <title>Multicomponent nature underlies the extraordinary mechanical properties of spider dragline silk.</title>
        <authorList>
            <person name="Kono N."/>
            <person name="Nakamura H."/>
            <person name="Mori M."/>
            <person name="Yoshida Y."/>
            <person name="Ohtoshi R."/>
            <person name="Malay A.D."/>
            <person name="Moran D.A.P."/>
            <person name="Tomita M."/>
            <person name="Numata K."/>
            <person name="Arakawa K."/>
        </authorList>
    </citation>
    <scope>NUCLEOTIDE SEQUENCE</scope>
</reference>
<dbReference type="SUPFAM" id="SSF46785">
    <property type="entry name" value="Winged helix' DNA-binding domain"/>
    <property type="match status" value="1"/>
</dbReference>
<dbReference type="EMBL" id="BMAO01003818">
    <property type="protein sequence ID" value="GFQ90373.1"/>
    <property type="molecule type" value="Genomic_DNA"/>
</dbReference>
<accession>A0A8X6GV63</accession>
<dbReference type="OrthoDB" id="8121357at2759"/>
<proteinExistence type="predicted"/>
<keyword evidence="3" id="KW-1185">Reference proteome</keyword>
<evidence type="ECO:0000259" key="1">
    <source>
        <dbReference type="Pfam" id="PF04824"/>
    </source>
</evidence>
<comment type="caution">
    <text evidence="2">The sequence shown here is derived from an EMBL/GenBank/DDBJ whole genome shotgun (WGS) entry which is preliminary data.</text>
</comment>
<protein>
    <recommendedName>
        <fullName evidence="1">Rad21/Rec8-like protein C-terminal eukaryotic domain-containing protein</fullName>
    </recommendedName>
</protein>
<dbReference type="InterPro" id="IPR006909">
    <property type="entry name" value="Rad21/Rec8_C_eu"/>
</dbReference>
<sequence length="69" mass="8110">MSFKETNELKFSVLVQGCRKIKVCQKFLSLLMLKKFGIIELQQEKPYEEILITKGTNFVSAYEDFYHNA</sequence>
<dbReference type="InterPro" id="IPR023093">
    <property type="entry name" value="ScpA-like_C"/>
</dbReference>
<dbReference type="Pfam" id="PF04824">
    <property type="entry name" value="Rad21_Rec8"/>
    <property type="match status" value="1"/>
</dbReference>
<evidence type="ECO:0000313" key="3">
    <source>
        <dbReference type="Proteomes" id="UP000887116"/>
    </source>
</evidence>
<name>A0A8X6GV63_TRICU</name>
<feature type="domain" description="Rad21/Rec8-like protein C-terminal eukaryotic" evidence="1">
    <location>
        <begin position="7"/>
        <end position="58"/>
    </location>
</feature>
<organism evidence="2 3">
    <name type="scientific">Trichonephila clavata</name>
    <name type="common">Joro spider</name>
    <name type="synonym">Nephila clavata</name>
    <dbReference type="NCBI Taxonomy" id="2740835"/>
    <lineage>
        <taxon>Eukaryota</taxon>
        <taxon>Metazoa</taxon>
        <taxon>Ecdysozoa</taxon>
        <taxon>Arthropoda</taxon>
        <taxon>Chelicerata</taxon>
        <taxon>Arachnida</taxon>
        <taxon>Araneae</taxon>
        <taxon>Araneomorphae</taxon>
        <taxon>Entelegynae</taxon>
        <taxon>Araneoidea</taxon>
        <taxon>Nephilidae</taxon>
        <taxon>Trichonephila</taxon>
    </lineage>
</organism>
<evidence type="ECO:0000313" key="2">
    <source>
        <dbReference type="EMBL" id="GFQ90373.1"/>
    </source>
</evidence>
<gene>
    <name evidence="2" type="ORF">TNCT_222151</name>
</gene>